<dbReference type="PROSITE" id="PS51192">
    <property type="entry name" value="HELICASE_ATP_BIND_1"/>
    <property type="match status" value="1"/>
</dbReference>
<keyword evidence="3" id="KW-0347">Helicase</keyword>
<reference evidence="3 4" key="1">
    <citation type="journal article" date="2023" name="ISME J.">
        <title>Thermophilic Dehalococcoidia with unusual traits shed light on an unexpected past.</title>
        <authorList>
            <person name="Palmer M."/>
            <person name="Covington J.K."/>
            <person name="Zhou E.M."/>
            <person name="Thomas S.C."/>
            <person name="Habib N."/>
            <person name="Seymour C.O."/>
            <person name="Lai D."/>
            <person name="Johnston J."/>
            <person name="Hashimi A."/>
            <person name="Jiao J.Y."/>
            <person name="Muok A.R."/>
            <person name="Liu L."/>
            <person name="Xian W.D."/>
            <person name="Zhi X.Y."/>
            <person name="Li M.M."/>
            <person name="Silva L.P."/>
            <person name="Bowen B.P."/>
            <person name="Louie K."/>
            <person name="Briegel A."/>
            <person name="Pett-Ridge J."/>
            <person name="Weber P.K."/>
            <person name="Tocheva E.I."/>
            <person name="Woyke T."/>
            <person name="Northen T.R."/>
            <person name="Mayali X."/>
            <person name="Li W.J."/>
            <person name="Hedlund B.P."/>
        </authorList>
    </citation>
    <scope>NUCLEOTIDE SEQUENCE [LARGE SCALE GENOMIC DNA]</scope>
    <source>
        <strain evidence="3 4">YIM 72310</strain>
    </source>
</reference>
<gene>
    <name evidence="3" type="ORF">O0235_06830</name>
</gene>
<evidence type="ECO:0000259" key="2">
    <source>
        <dbReference type="PROSITE" id="PS51192"/>
    </source>
</evidence>
<evidence type="ECO:0000313" key="3">
    <source>
        <dbReference type="EMBL" id="WBL37279.1"/>
    </source>
</evidence>
<name>A0ABY7MBA1_9CHLR</name>
<dbReference type="Pfam" id="PF00270">
    <property type="entry name" value="DEAD"/>
    <property type="match status" value="1"/>
</dbReference>
<feature type="region of interest" description="Disordered" evidence="1">
    <location>
        <begin position="475"/>
        <end position="498"/>
    </location>
</feature>
<dbReference type="CDD" id="cd17923">
    <property type="entry name" value="DEXHc_Hrq1-like"/>
    <property type="match status" value="1"/>
</dbReference>
<feature type="domain" description="Helicase ATP-binding" evidence="2">
    <location>
        <begin position="67"/>
        <end position="280"/>
    </location>
</feature>
<dbReference type="SMART" id="SM00487">
    <property type="entry name" value="DEXDc"/>
    <property type="match status" value="1"/>
</dbReference>
<dbReference type="Gene3D" id="3.40.50.300">
    <property type="entry name" value="P-loop containing nucleotide triphosphate hydrolases"/>
    <property type="match status" value="1"/>
</dbReference>
<sequence length="890" mass="98420">MARAIEELKSPLVKGPIVQASPRYRAGATIRQLVEEGVLSRQWLERNFGDTFGVDRALYAHQESAVRKAAGQGRNIVVATGTGSGKTESFLIPILDELFRQKERGELGPGVRALLLYPMNALANDQLRRLRELLQHSPDITFGRYTGETPDSRRKGEQALRNWFPDEPILPNELLGREEMQASPPHILLTNYAMLEYLLLRPTDSPLFDPKGELGWRFVVLDEVHTYDGAMGMEMGMLLRRLLDRVQRGPGSIQGIATSATAGGPGDRDAIARFADDLFGLRFEWQAADPGRQDVIVAEVEPPVLPLPGEEVDLEAAADDRSPGALERLLADPRVQAVVTGLAERPLSLDAIARLISDPPRKTLAVRLIERLGSEQHPQTGAPALRARYHTFVRSPESVDVCLRRHADGLPRVFLEPQRHCPECGEDAPVSELAICRRCSQWHLRGQRKTDGENRDRLVRASDLDDTVPAIRYLAPATGPEPNEDNDDEPAPTVEGELLAPPEPEKLLAFCLGCAREVQGNSCDCAQPNVVTAKIAERTKSLAYRCVNCNAPSSQGGLRRLRLGTDAPPAVVASALFDALPRGERRPRFLSFADSRQDAAFFAPYLERTYGRAARRRVMLQALRKAWDDARGLGVRLESLVPYMEPLASELGFPGSNGDALKLSQTLKGWVLAELTAIDSRQSLAGVGLAARRLARPKDWEPPRALLQAPWSLTPNEAWWLIQALLRTLLDDQVVTVPSGVSLTDPVFNPRNKPVGFRERGGESRPNLILKGWLPGRDSGTNARVDLLVRVLERTAPGMDPAERRETAVRSLEGLWKYLMKPGGPLAGAIERTSGRQVGQYYQLRFDSWEFVPPSDLFRCDLCGTVEHGAVRGVLPLVPLPRNRSSVRRL</sequence>
<dbReference type="InterPro" id="IPR011545">
    <property type="entry name" value="DEAD/DEAH_box_helicase_dom"/>
</dbReference>
<dbReference type="InterPro" id="IPR027417">
    <property type="entry name" value="P-loop_NTPase"/>
</dbReference>
<dbReference type="SUPFAM" id="SSF52540">
    <property type="entry name" value="P-loop containing nucleoside triphosphate hydrolases"/>
    <property type="match status" value="1"/>
</dbReference>
<evidence type="ECO:0000313" key="4">
    <source>
        <dbReference type="Proteomes" id="UP001212803"/>
    </source>
</evidence>
<dbReference type="Proteomes" id="UP001212803">
    <property type="component" value="Chromosome"/>
</dbReference>
<keyword evidence="3" id="KW-0067">ATP-binding</keyword>
<dbReference type="RefSeq" id="WP_270057792.1">
    <property type="nucleotide sequence ID" value="NZ_CP115149.1"/>
</dbReference>
<dbReference type="PANTHER" id="PTHR47957:SF3">
    <property type="entry name" value="ATP-DEPENDENT HELICASE HRQ1"/>
    <property type="match status" value="1"/>
</dbReference>
<dbReference type="EMBL" id="CP115149">
    <property type="protein sequence ID" value="WBL37279.1"/>
    <property type="molecule type" value="Genomic_DNA"/>
</dbReference>
<dbReference type="GO" id="GO:0004386">
    <property type="term" value="F:helicase activity"/>
    <property type="evidence" value="ECO:0007669"/>
    <property type="project" value="UniProtKB-KW"/>
</dbReference>
<proteinExistence type="predicted"/>
<organism evidence="3 4">
    <name type="scientific">Tepidiforma flava</name>
    <dbReference type="NCBI Taxonomy" id="3004094"/>
    <lineage>
        <taxon>Bacteria</taxon>
        <taxon>Bacillati</taxon>
        <taxon>Chloroflexota</taxon>
        <taxon>Tepidiformia</taxon>
        <taxon>Tepidiformales</taxon>
        <taxon>Tepidiformaceae</taxon>
        <taxon>Tepidiforma</taxon>
    </lineage>
</organism>
<protein>
    <submittedName>
        <fullName evidence="3">DEAD/DEAH box helicase</fullName>
    </submittedName>
</protein>
<dbReference type="PANTHER" id="PTHR47957">
    <property type="entry name" value="ATP-DEPENDENT HELICASE HRQ1"/>
    <property type="match status" value="1"/>
</dbReference>
<keyword evidence="4" id="KW-1185">Reference proteome</keyword>
<keyword evidence="3" id="KW-0547">Nucleotide-binding</keyword>
<dbReference type="InterPro" id="IPR014001">
    <property type="entry name" value="Helicase_ATP-bd"/>
</dbReference>
<evidence type="ECO:0000256" key="1">
    <source>
        <dbReference type="SAM" id="MobiDB-lite"/>
    </source>
</evidence>
<keyword evidence="3" id="KW-0378">Hydrolase</keyword>
<accession>A0ABY7MBA1</accession>